<gene>
    <name evidence="2" type="ORF">KI387_024492</name>
</gene>
<name>A0AA38G5Y6_TAXCH</name>
<dbReference type="EMBL" id="JAHRHJ020000005">
    <property type="protein sequence ID" value="KAH9315865.1"/>
    <property type="molecule type" value="Genomic_DNA"/>
</dbReference>
<feature type="non-terminal residue" evidence="2">
    <location>
        <position position="72"/>
    </location>
</feature>
<evidence type="ECO:0000256" key="1">
    <source>
        <dbReference type="SAM" id="MobiDB-lite"/>
    </source>
</evidence>
<feature type="region of interest" description="Disordered" evidence="1">
    <location>
        <begin position="1"/>
        <end position="28"/>
    </location>
</feature>
<evidence type="ECO:0000313" key="3">
    <source>
        <dbReference type="Proteomes" id="UP000824469"/>
    </source>
</evidence>
<proteinExistence type="predicted"/>
<feature type="compositionally biased region" description="Basic and acidic residues" evidence="1">
    <location>
        <begin position="48"/>
        <end position="59"/>
    </location>
</feature>
<comment type="caution">
    <text evidence="2">The sequence shown here is derived from an EMBL/GenBank/DDBJ whole genome shotgun (WGS) entry which is preliminary data.</text>
</comment>
<sequence>SQPQLSPSPRLPDLSSGRRNTGGCDGTGLTGCSGMGYLTDLVEWPDLHDREPDALDPDCHGSATRCSGGTTL</sequence>
<evidence type="ECO:0000313" key="2">
    <source>
        <dbReference type="EMBL" id="KAH9315865.1"/>
    </source>
</evidence>
<feature type="compositionally biased region" description="Low complexity" evidence="1">
    <location>
        <begin position="1"/>
        <end position="22"/>
    </location>
</feature>
<dbReference type="AlphaFoldDB" id="A0AA38G5Y6"/>
<feature type="non-terminal residue" evidence="2">
    <location>
        <position position="1"/>
    </location>
</feature>
<feature type="region of interest" description="Disordered" evidence="1">
    <location>
        <begin position="48"/>
        <end position="72"/>
    </location>
</feature>
<dbReference type="Proteomes" id="UP000824469">
    <property type="component" value="Unassembled WGS sequence"/>
</dbReference>
<protein>
    <submittedName>
        <fullName evidence="2">Uncharacterized protein</fullName>
    </submittedName>
</protein>
<keyword evidence="3" id="KW-1185">Reference proteome</keyword>
<organism evidence="2 3">
    <name type="scientific">Taxus chinensis</name>
    <name type="common">Chinese yew</name>
    <name type="synonym">Taxus wallichiana var. chinensis</name>
    <dbReference type="NCBI Taxonomy" id="29808"/>
    <lineage>
        <taxon>Eukaryota</taxon>
        <taxon>Viridiplantae</taxon>
        <taxon>Streptophyta</taxon>
        <taxon>Embryophyta</taxon>
        <taxon>Tracheophyta</taxon>
        <taxon>Spermatophyta</taxon>
        <taxon>Pinopsida</taxon>
        <taxon>Pinidae</taxon>
        <taxon>Conifers II</taxon>
        <taxon>Cupressales</taxon>
        <taxon>Taxaceae</taxon>
        <taxon>Taxus</taxon>
    </lineage>
</organism>
<accession>A0AA38G5Y6</accession>
<reference evidence="2 3" key="1">
    <citation type="journal article" date="2021" name="Nat. Plants">
        <title>The Taxus genome provides insights into paclitaxel biosynthesis.</title>
        <authorList>
            <person name="Xiong X."/>
            <person name="Gou J."/>
            <person name="Liao Q."/>
            <person name="Li Y."/>
            <person name="Zhou Q."/>
            <person name="Bi G."/>
            <person name="Li C."/>
            <person name="Du R."/>
            <person name="Wang X."/>
            <person name="Sun T."/>
            <person name="Guo L."/>
            <person name="Liang H."/>
            <person name="Lu P."/>
            <person name="Wu Y."/>
            <person name="Zhang Z."/>
            <person name="Ro D.K."/>
            <person name="Shang Y."/>
            <person name="Huang S."/>
            <person name="Yan J."/>
        </authorList>
    </citation>
    <scope>NUCLEOTIDE SEQUENCE [LARGE SCALE GENOMIC DNA]</scope>
    <source>
        <strain evidence="2">Ta-2019</strain>
    </source>
</reference>